<evidence type="ECO:0000256" key="10">
    <source>
        <dbReference type="PROSITE-ProRule" id="PRU01360"/>
    </source>
</evidence>
<gene>
    <name evidence="12" type="ORF">SI859A1_01206</name>
</gene>
<evidence type="ECO:0000256" key="3">
    <source>
        <dbReference type="ARBA" id="ARBA00022448"/>
    </source>
</evidence>
<name>Q1YJB3_AURMS</name>
<dbReference type="InterPro" id="IPR036942">
    <property type="entry name" value="Beta-barrel_TonB_sf"/>
</dbReference>
<dbReference type="Proteomes" id="UP000000321">
    <property type="component" value="Unassembled WGS sequence"/>
</dbReference>
<dbReference type="HOGENOM" id="CLU_656907_0_0_5"/>
<accession>Q1YJB3</accession>
<evidence type="ECO:0000256" key="1">
    <source>
        <dbReference type="ARBA" id="ARBA00004571"/>
    </source>
</evidence>
<keyword evidence="3 10" id="KW-0813">Transport</keyword>
<keyword evidence="5 10" id="KW-0812">Transmembrane</keyword>
<comment type="similarity">
    <text evidence="2 10">Belongs to the TonB-dependent receptor family.</text>
</comment>
<keyword evidence="6" id="KW-0798">TonB box</keyword>
<dbReference type="InterPro" id="IPR039426">
    <property type="entry name" value="TonB-dep_rcpt-like"/>
</dbReference>
<dbReference type="SUPFAM" id="SSF56935">
    <property type="entry name" value="Porins"/>
    <property type="match status" value="1"/>
</dbReference>
<keyword evidence="7 10" id="KW-0472">Membrane</keyword>
<keyword evidence="9 10" id="KW-0998">Cell outer membrane</keyword>
<evidence type="ECO:0000313" key="12">
    <source>
        <dbReference type="EMBL" id="EAS49854.1"/>
    </source>
</evidence>
<dbReference type="InterPro" id="IPR000531">
    <property type="entry name" value="Beta-barrel_TonB"/>
</dbReference>
<evidence type="ECO:0000256" key="5">
    <source>
        <dbReference type="ARBA" id="ARBA00022692"/>
    </source>
</evidence>
<evidence type="ECO:0000256" key="7">
    <source>
        <dbReference type="ARBA" id="ARBA00023136"/>
    </source>
</evidence>
<keyword evidence="13" id="KW-1185">Reference proteome</keyword>
<organism evidence="12 13">
    <name type="scientific">Aurantimonas manganoxydans (strain ATCC BAA-1229 / DSM 21871 / SI85-9A1)</name>
    <dbReference type="NCBI Taxonomy" id="287752"/>
    <lineage>
        <taxon>Bacteria</taxon>
        <taxon>Pseudomonadati</taxon>
        <taxon>Pseudomonadota</taxon>
        <taxon>Alphaproteobacteria</taxon>
        <taxon>Hyphomicrobiales</taxon>
        <taxon>Aurantimonadaceae</taxon>
        <taxon>Aurantimonas</taxon>
    </lineage>
</organism>
<dbReference type="PANTHER" id="PTHR30069:SF41">
    <property type="entry name" value="HEME_HEMOPEXIN UTILIZATION PROTEIN C"/>
    <property type="match status" value="1"/>
</dbReference>
<dbReference type="GO" id="GO:0044718">
    <property type="term" value="P:siderophore transmembrane transport"/>
    <property type="evidence" value="ECO:0007669"/>
    <property type="project" value="TreeGrafter"/>
</dbReference>
<dbReference type="GO" id="GO:0015344">
    <property type="term" value="F:siderophore uptake transmembrane transporter activity"/>
    <property type="evidence" value="ECO:0007669"/>
    <property type="project" value="TreeGrafter"/>
</dbReference>
<evidence type="ECO:0000256" key="8">
    <source>
        <dbReference type="ARBA" id="ARBA00023170"/>
    </source>
</evidence>
<comment type="caution">
    <text evidence="12">The sequence shown here is derived from an EMBL/GenBank/DDBJ whole genome shotgun (WGS) entry which is preliminary data.</text>
</comment>
<dbReference type="PANTHER" id="PTHR30069">
    <property type="entry name" value="TONB-DEPENDENT OUTER MEMBRANE RECEPTOR"/>
    <property type="match status" value="1"/>
</dbReference>
<evidence type="ECO:0000256" key="6">
    <source>
        <dbReference type="ARBA" id="ARBA00023077"/>
    </source>
</evidence>
<evidence type="ECO:0000259" key="11">
    <source>
        <dbReference type="Pfam" id="PF00593"/>
    </source>
</evidence>
<proteinExistence type="inferred from homology"/>
<dbReference type="Gene3D" id="2.40.170.20">
    <property type="entry name" value="TonB-dependent receptor, beta-barrel domain"/>
    <property type="match status" value="1"/>
</dbReference>
<keyword evidence="4 10" id="KW-1134">Transmembrane beta strand</keyword>
<evidence type="ECO:0000256" key="4">
    <source>
        <dbReference type="ARBA" id="ARBA00022452"/>
    </source>
</evidence>
<evidence type="ECO:0000256" key="2">
    <source>
        <dbReference type="ARBA" id="ARBA00009810"/>
    </source>
</evidence>
<protein>
    <submittedName>
        <fullName evidence="12">Putative TonB-dependent outer membrane heme receptor</fullName>
    </submittedName>
</protein>
<evidence type="ECO:0000256" key="9">
    <source>
        <dbReference type="ARBA" id="ARBA00023237"/>
    </source>
</evidence>
<dbReference type="Pfam" id="PF00593">
    <property type="entry name" value="TonB_dep_Rec_b-barrel"/>
    <property type="match status" value="1"/>
</dbReference>
<dbReference type="EMBL" id="AAPJ01000003">
    <property type="protein sequence ID" value="EAS49854.1"/>
    <property type="molecule type" value="Genomic_DNA"/>
</dbReference>
<dbReference type="BioCyc" id="AURANTIMONAS:SI859A1_01206-MONOMER"/>
<dbReference type="AlphaFoldDB" id="Q1YJB3"/>
<dbReference type="GO" id="GO:0009279">
    <property type="term" value="C:cell outer membrane"/>
    <property type="evidence" value="ECO:0007669"/>
    <property type="project" value="UniProtKB-SubCell"/>
</dbReference>
<reference evidence="12 13" key="1">
    <citation type="journal article" date="2008" name="Appl. Environ. Microbiol.">
        <title>Genomic insights into Mn(II) oxidation by the marine alphaproteobacterium Aurantimonas sp. strain SI85-9A1.</title>
        <authorList>
            <person name="Dick G.J."/>
            <person name="Podell S."/>
            <person name="Johnson H.A."/>
            <person name="Rivera-Espinoza Y."/>
            <person name="Bernier-Latmani R."/>
            <person name="McCarthy J.K."/>
            <person name="Torpey J.W."/>
            <person name="Clement B.G."/>
            <person name="Gaasterland T."/>
            <person name="Tebo B.M."/>
        </authorList>
    </citation>
    <scope>NUCLEOTIDE SEQUENCE [LARGE SCALE GENOMIC DNA]</scope>
    <source>
        <strain evidence="12 13">SI85-9A1</strain>
    </source>
</reference>
<feature type="domain" description="TonB-dependent receptor-like beta-barrel" evidence="11">
    <location>
        <begin position="3"/>
        <end position="382"/>
    </location>
</feature>
<keyword evidence="8 12" id="KW-0675">Receptor</keyword>
<dbReference type="PROSITE" id="PS52016">
    <property type="entry name" value="TONB_DEPENDENT_REC_3"/>
    <property type="match status" value="1"/>
</dbReference>
<sequence length="418" mass="46252">MRNATYRLGYSFVSPDTPLIDLNFNLYRNETDYTQIDQNPAAARRDVEVATTGFDLYNASRFDLGIVPTTLTYGVDYFRDEVETHDDVGSTELFTPSGTREVYGGFVQARFEYDTWLEVIGGGRFDHFDLTSTATTEENTGDRFSPKLSVGVTPIQGFQIYGTYAEGLRSPTLNEAVVSGLHPAPAAFELLPNAGLSPEVGHTLEAGVNLSYDNVLVGGDGLRAKLAVFRNDVDDYIEYATLDRPGVANPCLAGRGPICFARLPYDALQYQNIDKARLEGVELEASYDWRWGYVGLAGAIIDGENRRNGDPLNSVYPDKLTTTLGFRALNERLTFGGRWHAVAAKDDVTDPTLASDRYDVFDLFVAYEPNENTRFDASIRNLFDRQYQAYSGFPASETDPAPGFEAMFGVSIKFGVDN</sequence>
<comment type="subcellular location">
    <subcellularLocation>
        <location evidence="1 10">Cell outer membrane</location>
        <topology evidence="1 10">Multi-pass membrane protein</topology>
    </subcellularLocation>
</comment>
<evidence type="ECO:0000313" key="13">
    <source>
        <dbReference type="Proteomes" id="UP000000321"/>
    </source>
</evidence>